<evidence type="ECO:0000313" key="2">
    <source>
        <dbReference type="Proteomes" id="UP001454036"/>
    </source>
</evidence>
<dbReference type="Proteomes" id="UP001454036">
    <property type="component" value="Unassembled WGS sequence"/>
</dbReference>
<accession>A0AAV3NHQ1</accession>
<sequence>MLDVERQVFFIVRGWGHLRSIQGGVFSQDTLGFAAIDASTSVQEVTGALNAKNANLGSPLTYSSGEITFKPQPNQLHEEELGLNEGIINFGFHADVTRVESDGQIVTKEAFIGEQFSDIDGPKDHLNTPSHLM</sequence>
<organism evidence="1 2">
    <name type="scientific">Lithospermum erythrorhizon</name>
    <name type="common">Purple gromwell</name>
    <name type="synonym">Lithospermum officinale var. erythrorhizon</name>
    <dbReference type="NCBI Taxonomy" id="34254"/>
    <lineage>
        <taxon>Eukaryota</taxon>
        <taxon>Viridiplantae</taxon>
        <taxon>Streptophyta</taxon>
        <taxon>Embryophyta</taxon>
        <taxon>Tracheophyta</taxon>
        <taxon>Spermatophyta</taxon>
        <taxon>Magnoliopsida</taxon>
        <taxon>eudicotyledons</taxon>
        <taxon>Gunneridae</taxon>
        <taxon>Pentapetalae</taxon>
        <taxon>asterids</taxon>
        <taxon>lamiids</taxon>
        <taxon>Boraginales</taxon>
        <taxon>Boraginaceae</taxon>
        <taxon>Boraginoideae</taxon>
        <taxon>Lithospermeae</taxon>
        <taxon>Lithospermum</taxon>
    </lineage>
</organism>
<keyword evidence="2" id="KW-1185">Reference proteome</keyword>
<proteinExistence type="predicted"/>
<comment type="caution">
    <text evidence="1">The sequence shown here is derived from an EMBL/GenBank/DDBJ whole genome shotgun (WGS) entry which is preliminary data.</text>
</comment>
<dbReference type="AlphaFoldDB" id="A0AAV3NHQ1"/>
<name>A0AAV3NHQ1_LITER</name>
<evidence type="ECO:0000313" key="1">
    <source>
        <dbReference type="EMBL" id="GAA0138877.1"/>
    </source>
</evidence>
<protein>
    <submittedName>
        <fullName evidence="1">Uncharacterized protein</fullName>
    </submittedName>
</protein>
<dbReference type="EMBL" id="BAABME010000042">
    <property type="protein sequence ID" value="GAA0138877.1"/>
    <property type="molecule type" value="Genomic_DNA"/>
</dbReference>
<gene>
    <name evidence="1" type="ORF">LIER_00535</name>
</gene>
<reference evidence="1 2" key="1">
    <citation type="submission" date="2024-01" db="EMBL/GenBank/DDBJ databases">
        <title>The complete chloroplast genome sequence of Lithospermum erythrorhizon: insights into the phylogenetic relationship among Boraginaceae species and the maternal lineages of purple gromwells.</title>
        <authorList>
            <person name="Okada T."/>
            <person name="Watanabe K."/>
        </authorList>
    </citation>
    <scope>NUCLEOTIDE SEQUENCE [LARGE SCALE GENOMIC DNA]</scope>
</reference>